<dbReference type="Gene3D" id="3.40.50.1820">
    <property type="entry name" value="alpha/beta hydrolase"/>
    <property type="match status" value="1"/>
</dbReference>
<keyword evidence="2" id="KW-0378">Hydrolase</keyword>
<keyword evidence="3" id="KW-1185">Reference proteome</keyword>
<evidence type="ECO:0000313" key="3">
    <source>
        <dbReference type="Proteomes" id="UP001501433"/>
    </source>
</evidence>
<evidence type="ECO:0000313" key="2">
    <source>
        <dbReference type="EMBL" id="GAA4799043.1"/>
    </source>
</evidence>
<protein>
    <submittedName>
        <fullName evidence="2">Alpha/beta fold hydrolase</fullName>
    </submittedName>
</protein>
<dbReference type="Proteomes" id="UP001501433">
    <property type="component" value="Unassembled WGS sequence"/>
</dbReference>
<dbReference type="PANTHER" id="PTHR46438:SF11">
    <property type="entry name" value="LIPASE-RELATED"/>
    <property type="match status" value="1"/>
</dbReference>
<organism evidence="2 3">
    <name type="scientific">Litoribaculum gwangyangense</name>
    <dbReference type="NCBI Taxonomy" id="1130722"/>
    <lineage>
        <taxon>Bacteria</taxon>
        <taxon>Pseudomonadati</taxon>
        <taxon>Bacteroidota</taxon>
        <taxon>Flavobacteriia</taxon>
        <taxon>Flavobacteriales</taxon>
        <taxon>Flavobacteriaceae</taxon>
        <taxon>Litoribaculum</taxon>
    </lineage>
</organism>
<dbReference type="SUPFAM" id="SSF53474">
    <property type="entry name" value="alpha/beta-Hydrolases"/>
    <property type="match status" value="1"/>
</dbReference>
<name>A0ABP9BTJ6_9FLAO</name>
<dbReference type="InterPro" id="IPR029058">
    <property type="entry name" value="AB_hydrolase_fold"/>
</dbReference>
<reference evidence="3" key="1">
    <citation type="journal article" date="2019" name="Int. J. Syst. Evol. Microbiol.">
        <title>The Global Catalogue of Microorganisms (GCM) 10K type strain sequencing project: providing services to taxonomists for standard genome sequencing and annotation.</title>
        <authorList>
            <consortium name="The Broad Institute Genomics Platform"/>
            <consortium name="The Broad Institute Genome Sequencing Center for Infectious Disease"/>
            <person name="Wu L."/>
            <person name="Ma J."/>
        </authorList>
    </citation>
    <scope>NUCLEOTIDE SEQUENCE [LARGE SCALE GENOMIC DNA]</scope>
    <source>
        <strain evidence="3">JCM 18325</strain>
    </source>
</reference>
<sequence>MKQNLIKAIGSILNFMSLISPKLAAKIAIYLFSTPQKGKLKDLDSKFLKSAKKQTLNYENIAIMTYHWEGKKDTLLLAHGWESNSNRWKEFIKILTRLDYKVIALDAPAHGRTSGKIFNALLFSECIHVVAKAFNVNAVIGHSVGGMASVFFQHKYQLPSVKKLVLLGAPSNFEGVFDRYSKMMKYNKKVVEAMNQYVLKKFDHLPEYFSAAKFSGEITSKGLIIHDKKDSIIPYNDALDYEKHYSNAELITTEGFGHGLKSDEIYNHMIEFLNT</sequence>
<evidence type="ECO:0000259" key="1">
    <source>
        <dbReference type="Pfam" id="PF00561"/>
    </source>
</evidence>
<proteinExistence type="predicted"/>
<dbReference type="Pfam" id="PF00561">
    <property type="entry name" value="Abhydrolase_1"/>
    <property type="match status" value="1"/>
</dbReference>
<accession>A0ABP9BTJ6</accession>
<feature type="domain" description="AB hydrolase-1" evidence="1">
    <location>
        <begin position="74"/>
        <end position="173"/>
    </location>
</feature>
<comment type="caution">
    <text evidence="2">The sequence shown here is derived from an EMBL/GenBank/DDBJ whole genome shotgun (WGS) entry which is preliminary data.</text>
</comment>
<dbReference type="GO" id="GO:0016787">
    <property type="term" value="F:hydrolase activity"/>
    <property type="evidence" value="ECO:0007669"/>
    <property type="project" value="UniProtKB-KW"/>
</dbReference>
<dbReference type="InterPro" id="IPR000073">
    <property type="entry name" value="AB_hydrolase_1"/>
</dbReference>
<dbReference type="EMBL" id="BAABJW010000001">
    <property type="protein sequence ID" value="GAA4799043.1"/>
    <property type="molecule type" value="Genomic_DNA"/>
</dbReference>
<gene>
    <name evidence="2" type="ORF">GCM10023330_00350</name>
</gene>
<dbReference type="PANTHER" id="PTHR46438">
    <property type="entry name" value="ALPHA/BETA-HYDROLASES SUPERFAMILY PROTEIN"/>
    <property type="match status" value="1"/>
</dbReference>
<dbReference type="RefSeq" id="WP_345274915.1">
    <property type="nucleotide sequence ID" value="NZ_BAABJW010000001.1"/>
</dbReference>